<comment type="caution">
    <text evidence="3">The sequence shown here is derived from an EMBL/GenBank/DDBJ whole genome shotgun (WGS) entry which is preliminary data.</text>
</comment>
<reference evidence="3" key="2">
    <citation type="submission" date="2023-06" db="EMBL/GenBank/DDBJ databases">
        <authorList>
            <consortium name="Lawrence Berkeley National Laboratory"/>
            <person name="Haridas S."/>
            <person name="Hensen N."/>
            <person name="Bonometti L."/>
            <person name="Westerberg I."/>
            <person name="Brannstrom I.O."/>
            <person name="Guillou S."/>
            <person name="Cros-Aarteil S."/>
            <person name="Calhoun S."/>
            <person name="Kuo A."/>
            <person name="Mondo S."/>
            <person name="Pangilinan J."/>
            <person name="Riley R."/>
            <person name="LaButti K."/>
            <person name="Andreopoulos B."/>
            <person name="Lipzen A."/>
            <person name="Chen C."/>
            <person name="Yanf M."/>
            <person name="Daum C."/>
            <person name="Ng V."/>
            <person name="Clum A."/>
            <person name="Steindorff A."/>
            <person name="Ohm R."/>
            <person name="Martin F."/>
            <person name="Silar P."/>
            <person name="Natvig D."/>
            <person name="Lalanne C."/>
            <person name="Gautier V."/>
            <person name="Ament-velasquez S.L."/>
            <person name="Kruys A."/>
            <person name="Hutchinson M.I."/>
            <person name="Powell A.J."/>
            <person name="Barry K."/>
            <person name="Miller A.N."/>
            <person name="Grigoriev I.V."/>
            <person name="Debuchy R."/>
            <person name="Gladieux P."/>
            <person name="Thoren M.H."/>
            <person name="Johannesson H."/>
        </authorList>
    </citation>
    <scope>NUCLEOTIDE SEQUENCE</scope>
    <source>
        <strain evidence="3">CBS 232.78</strain>
    </source>
</reference>
<evidence type="ECO:0000256" key="2">
    <source>
        <dbReference type="SAM" id="MobiDB-lite"/>
    </source>
</evidence>
<evidence type="ECO:0000313" key="3">
    <source>
        <dbReference type="EMBL" id="KAK3390255.1"/>
    </source>
</evidence>
<dbReference type="Proteomes" id="UP001285441">
    <property type="component" value="Unassembled WGS sequence"/>
</dbReference>
<feature type="coiled-coil region" evidence="1">
    <location>
        <begin position="529"/>
        <end position="556"/>
    </location>
</feature>
<reference evidence="3" key="1">
    <citation type="journal article" date="2023" name="Mol. Phylogenet. Evol.">
        <title>Genome-scale phylogeny and comparative genomics of the fungal order Sordariales.</title>
        <authorList>
            <person name="Hensen N."/>
            <person name="Bonometti L."/>
            <person name="Westerberg I."/>
            <person name="Brannstrom I.O."/>
            <person name="Guillou S."/>
            <person name="Cros-Aarteil S."/>
            <person name="Calhoun S."/>
            <person name="Haridas S."/>
            <person name="Kuo A."/>
            <person name="Mondo S."/>
            <person name="Pangilinan J."/>
            <person name="Riley R."/>
            <person name="LaButti K."/>
            <person name="Andreopoulos B."/>
            <person name="Lipzen A."/>
            <person name="Chen C."/>
            <person name="Yan M."/>
            <person name="Daum C."/>
            <person name="Ng V."/>
            <person name="Clum A."/>
            <person name="Steindorff A."/>
            <person name="Ohm R.A."/>
            <person name="Martin F."/>
            <person name="Silar P."/>
            <person name="Natvig D.O."/>
            <person name="Lalanne C."/>
            <person name="Gautier V."/>
            <person name="Ament-Velasquez S.L."/>
            <person name="Kruys A."/>
            <person name="Hutchinson M.I."/>
            <person name="Powell A.J."/>
            <person name="Barry K."/>
            <person name="Miller A.N."/>
            <person name="Grigoriev I.V."/>
            <person name="Debuchy R."/>
            <person name="Gladieux P."/>
            <person name="Hiltunen Thoren M."/>
            <person name="Johannesson H."/>
        </authorList>
    </citation>
    <scope>NUCLEOTIDE SEQUENCE</scope>
    <source>
        <strain evidence="3">CBS 232.78</strain>
    </source>
</reference>
<accession>A0AAE0NZH8</accession>
<feature type="compositionally biased region" description="Basic residues" evidence="2">
    <location>
        <begin position="303"/>
        <end position="318"/>
    </location>
</feature>
<proteinExistence type="predicted"/>
<feature type="region of interest" description="Disordered" evidence="2">
    <location>
        <begin position="293"/>
        <end position="369"/>
    </location>
</feature>
<evidence type="ECO:0000256" key="1">
    <source>
        <dbReference type="SAM" id="Coils"/>
    </source>
</evidence>
<keyword evidence="1" id="KW-0175">Coiled coil</keyword>
<sequence length="838" mass="93613">MPGSDHNTQAKQWPKPSVISAVLDEERLLPTNCMRACTASPTEISYNYSEDPSELYRAEVGFITAEDWCKEPEALFADLIDSNGKVSHDCSNQDSEAGIAYEKIKAVYPKKTMDMIAQSTPQSLADEPAVRRVLRSVKKLRAITASSLYRQLQEYVARIFTKADALSTGACLVDLPGVQDSNAARAAVASNYMKACTGLWIVAPITRGVDDKTAKSLLDDISVTEAAESLHIEEQMDGLWAKIKVKEAEIKAIKSQVAASKDEKEVCDDLMDEISRAWDMWQTPGDKLAVGETVYAPSDSPSKKRKRQVKKSGSRRTRAASDSSDIDVTESDVSDDSDEEDNQSQNDSRQPLTEEDVEERLYLSRSEEKTVREKKKELDRLIKSAKESLKAVIAEKESLDSEVKAICIKGRNRYSRRAIKRDFAMDEASFDPEVGLRDYDAVAESLPVFCVSSRAFQNLSGKMQKDKFSSAGFPTIEDTEIPQLQAHARKLTEAGRAANARLFLNDLVQLINSMTMWTNDDGSRSKMSEGEKETEEQRLQARLQQLEKDLGREVAETVESVNGLLAENIYDSFDKYSPMAATYKATCKRNGVFAGAAGPKDFNVELFEPISKHLAYGWERAFQRILPQTLDGFARSAQLLLEEFHRDATRDVQERGDNYAGEIQRDANRIFTPDIANTMVPAYERCVAESGEPSFPFMLPPCFLPSDCRQPLSPGPGSYMRMKAIMCDHVNNHRQTMFQSATDVVKQQLEEPCRRVGEEMAAEVQNTLTLVAMDYLRVLVGDSAETINSLHRMELMLRAEMSALLASADQRFAPDLLHQPRSPKRSGASDDEHDVPPR</sequence>
<dbReference type="EMBL" id="JAULSW010000002">
    <property type="protein sequence ID" value="KAK3390255.1"/>
    <property type="molecule type" value="Genomic_DNA"/>
</dbReference>
<keyword evidence="4" id="KW-1185">Reference proteome</keyword>
<evidence type="ECO:0000313" key="4">
    <source>
        <dbReference type="Proteomes" id="UP001285441"/>
    </source>
</evidence>
<feature type="compositionally biased region" description="Acidic residues" evidence="2">
    <location>
        <begin position="324"/>
        <end position="342"/>
    </location>
</feature>
<feature type="region of interest" description="Disordered" evidence="2">
    <location>
        <begin position="814"/>
        <end position="838"/>
    </location>
</feature>
<dbReference type="PANTHER" id="PTHR36681:SF3">
    <property type="entry name" value="NUCLEAR GTPASE, GERMINAL CENTER-ASSOCIATED, TANDEM DUPLICATE 3"/>
    <property type="match status" value="1"/>
</dbReference>
<gene>
    <name evidence="3" type="ORF">B0H63DRAFT_519487</name>
</gene>
<protein>
    <submittedName>
        <fullName evidence="3">Uncharacterized protein</fullName>
    </submittedName>
</protein>
<name>A0AAE0NZH8_9PEZI</name>
<feature type="compositionally biased region" description="Basic and acidic residues" evidence="2">
    <location>
        <begin position="827"/>
        <end position="838"/>
    </location>
</feature>
<feature type="coiled-coil region" evidence="1">
    <location>
        <begin position="375"/>
        <end position="402"/>
    </location>
</feature>
<organism evidence="3 4">
    <name type="scientific">Podospora didyma</name>
    <dbReference type="NCBI Taxonomy" id="330526"/>
    <lineage>
        <taxon>Eukaryota</taxon>
        <taxon>Fungi</taxon>
        <taxon>Dikarya</taxon>
        <taxon>Ascomycota</taxon>
        <taxon>Pezizomycotina</taxon>
        <taxon>Sordariomycetes</taxon>
        <taxon>Sordariomycetidae</taxon>
        <taxon>Sordariales</taxon>
        <taxon>Podosporaceae</taxon>
        <taxon>Podospora</taxon>
    </lineage>
</organism>
<dbReference type="AlphaFoldDB" id="A0AAE0NZH8"/>
<dbReference type="PANTHER" id="PTHR36681">
    <property type="entry name" value="NUCLEAR GTPASE, GERMINAL CENTER-ASSOCIATED, TANDEM DUPLICATE 3"/>
    <property type="match status" value="1"/>
</dbReference>
<feature type="compositionally biased region" description="Basic and acidic residues" evidence="2">
    <location>
        <begin position="359"/>
        <end position="369"/>
    </location>
</feature>